<evidence type="ECO:0000313" key="3">
    <source>
        <dbReference type="Proteomes" id="UP000541185"/>
    </source>
</evidence>
<dbReference type="Pfam" id="PF05134">
    <property type="entry name" value="T2SSL"/>
    <property type="match status" value="1"/>
</dbReference>
<dbReference type="Gene3D" id="3.30.420.380">
    <property type="match status" value="1"/>
</dbReference>
<dbReference type="Proteomes" id="UP000541185">
    <property type="component" value="Unassembled WGS sequence"/>
</dbReference>
<organism evidence="2 3">
    <name type="scientific">Ramlibacter agri</name>
    <dbReference type="NCBI Taxonomy" id="2728837"/>
    <lineage>
        <taxon>Bacteria</taxon>
        <taxon>Pseudomonadati</taxon>
        <taxon>Pseudomonadota</taxon>
        <taxon>Betaproteobacteria</taxon>
        <taxon>Burkholderiales</taxon>
        <taxon>Comamonadaceae</taxon>
        <taxon>Ramlibacter</taxon>
    </lineage>
</organism>
<dbReference type="InterPro" id="IPR007812">
    <property type="entry name" value="T2SS_protein-GspL"/>
</dbReference>
<dbReference type="GO" id="GO:0009276">
    <property type="term" value="C:Gram-negative-bacterium-type cell wall"/>
    <property type="evidence" value="ECO:0007669"/>
    <property type="project" value="InterPro"/>
</dbReference>
<evidence type="ECO:0000313" key="2">
    <source>
        <dbReference type="EMBL" id="NML48380.1"/>
    </source>
</evidence>
<dbReference type="RefSeq" id="WP_169422721.1">
    <property type="nucleotide sequence ID" value="NZ_JABBFX010000005.1"/>
</dbReference>
<dbReference type="NCBIfam" id="TIGR01709">
    <property type="entry name" value="typeII_sec_gspL"/>
    <property type="match status" value="1"/>
</dbReference>
<sequence>MSTLVVSLPQESATGATEWAYALTADGRTPADHGKCAAALLPLPRGAGAEIVAVAPVQALAWHRVDLPKGVGPGSPRLRAALEGLLEERLLDEPEALHLALQPGARGGEPAWIAVCDRAWLRTALQALEGAGRTVTRIVPEFAPEGEPLLAVIGDAQQPLAVAVSPDAVVALPLSQATLPLLPQLPDEAPRLAEPAVAAVAEQLLSVRPELQQAPQRWLNAARTRWDLGQFEFANSSRARAAKKLAAGWNGFLRAPAWRPARWGIATLVVLNLIGLNAWAWKERASLDAKRETVRRTLTDTFPQVKLVIDAPRQMEREVATLRQLTGTASPRDLDALLAALAEALPAGRTPGTLEYSGTELRAGGLGLSGDELREVATRLKPLGYVATTSGNNLVLAVEDVR</sequence>
<keyword evidence="3" id="KW-1185">Reference proteome</keyword>
<dbReference type="SUPFAM" id="SSF53067">
    <property type="entry name" value="Actin-like ATPase domain"/>
    <property type="match status" value="1"/>
</dbReference>
<dbReference type="InterPro" id="IPR024230">
    <property type="entry name" value="GspL_cyto_dom"/>
</dbReference>
<gene>
    <name evidence="2" type="ORF">HHL11_31830</name>
</gene>
<evidence type="ECO:0000259" key="1">
    <source>
        <dbReference type="Pfam" id="PF05134"/>
    </source>
</evidence>
<comment type="caution">
    <text evidence="2">The sequence shown here is derived from an EMBL/GenBank/DDBJ whole genome shotgun (WGS) entry which is preliminary data.</text>
</comment>
<dbReference type="AlphaFoldDB" id="A0A848HFZ4"/>
<name>A0A848HFZ4_9BURK</name>
<dbReference type="GO" id="GO:0015628">
    <property type="term" value="P:protein secretion by the type II secretion system"/>
    <property type="evidence" value="ECO:0007669"/>
    <property type="project" value="InterPro"/>
</dbReference>
<dbReference type="InterPro" id="IPR043129">
    <property type="entry name" value="ATPase_NBD"/>
</dbReference>
<dbReference type="EMBL" id="JABBFX010000005">
    <property type="protein sequence ID" value="NML48380.1"/>
    <property type="molecule type" value="Genomic_DNA"/>
</dbReference>
<proteinExistence type="predicted"/>
<dbReference type="GO" id="GO:0015627">
    <property type="term" value="C:type II protein secretion system complex"/>
    <property type="evidence" value="ECO:0007669"/>
    <property type="project" value="InterPro"/>
</dbReference>
<feature type="domain" description="GspL cytoplasmic actin-ATPase-like" evidence="1">
    <location>
        <begin position="36"/>
        <end position="141"/>
    </location>
</feature>
<reference evidence="2 3" key="1">
    <citation type="submission" date="2020-04" db="EMBL/GenBank/DDBJ databases">
        <title>Ramlibacter sp. G-1-2-2 isolated from soil.</title>
        <authorList>
            <person name="Dahal R.H."/>
        </authorList>
    </citation>
    <scope>NUCLEOTIDE SEQUENCE [LARGE SCALE GENOMIC DNA]</scope>
    <source>
        <strain evidence="2 3">G-1-2-2</strain>
    </source>
</reference>
<accession>A0A848HFZ4</accession>
<protein>
    <submittedName>
        <fullName evidence="2">General secretion pathway protein GspL</fullName>
    </submittedName>
</protein>